<dbReference type="Pfam" id="PF09397">
    <property type="entry name" value="FtsK_gamma"/>
    <property type="match status" value="1"/>
</dbReference>
<organism evidence="3">
    <name type="scientific">bioreactor metagenome</name>
    <dbReference type="NCBI Taxonomy" id="1076179"/>
    <lineage>
        <taxon>unclassified sequences</taxon>
        <taxon>metagenomes</taxon>
        <taxon>ecological metagenomes</taxon>
    </lineage>
</organism>
<name>A0A645EKE5_9ZZZZ</name>
<dbReference type="SMART" id="SM00843">
    <property type="entry name" value="Ftsk_gamma"/>
    <property type="match status" value="1"/>
</dbReference>
<sequence>MVVATQRLSRDVITGTIKGNLPTRIAFRVVSVVDSRVILDQKGADALLGMGDMLLLSPNSGAELERIQGALVADEDIEKVVDFVSAQAPQQFDNQVVAGEETDEDEAARGKNGRRSTGGDDWDETDADAFIDGGFELNPAVQKYLQPGDDELVRKTLEIILLEKKASTSYLQRRLKIGYNRAAELIDLMEERGIVGPPSGSGSKRDILVFDDIINE</sequence>
<dbReference type="Gene3D" id="3.40.50.300">
    <property type="entry name" value="P-loop containing nucleotide triphosphate hydrolases"/>
    <property type="match status" value="1"/>
</dbReference>
<dbReference type="Gene3D" id="1.10.10.10">
    <property type="entry name" value="Winged helix-like DNA-binding domain superfamily/Winged helix DNA-binding domain"/>
    <property type="match status" value="1"/>
</dbReference>
<dbReference type="InterPro" id="IPR027417">
    <property type="entry name" value="P-loop_NTPase"/>
</dbReference>
<comment type="caution">
    <text evidence="3">The sequence shown here is derived from an EMBL/GenBank/DDBJ whole genome shotgun (WGS) entry which is preliminary data.</text>
</comment>
<protein>
    <submittedName>
        <fullName evidence="3">DNA translocase SpoIIIE</fullName>
    </submittedName>
</protein>
<dbReference type="SUPFAM" id="SSF46785">
    <property type="entry name" value="Winged helix' DNA-binding domain"/>
    <property type="match status" value="1"/>
</dbReference>
<evidence type="ECO:0000256" key="1">
    <source>
        <dbReference type="SAM" id="MobiDB-lite"/>
    </source>
</evidence>
<dbReference type="InterPro" id="IPR018541">
    <property type="entry name" value="Ftsk_gamma"/>
</dbReference>
<dbReference type="PANTHER" id="PTHR22683">
    <property type="entry name" value="SPORULATION PROTEIN RELATED"/>
    <property type="match status" value="1"/>
</dbReference>
<dbReference type="PANTHER" id="PTHR22683:SF41">
    <property type="entry name" value="DNA TRANSLOCASE FTSK"/>
    <property type="match status" value="1"/>
</dbReference>
<dbReference type="EMBL" id="VSSQ01047207">
    <property type="protein sequence ID" value="MPN01184.1"/>
    <property type="molecule type" value="Genomic_DNA"/>
</dbReference>
<evidence type="ECO:0000313" key="3">
    <source>
        <dbReference type="EMBL" id="MPN01184.1"/>
    </source>
</evidence>
<dbReference type="SUPFAM" id="SSF52540">
    <property type="entry name" value="P-loop containing nucleoside triphosphate hydrolases"/>
    <property type="match status" value="1"/>
</dbReference>
<dbReference type="InterPro" id="IPR036390">
    <property type="entry name" value="WH_DNA-bd_sf"/>
</dbReference>
<accession>A0A645EKE5</accession>
<evidence type="ECO:0000259" key="2">
    <source>
        <dbReference type="SMART" id="SM00843"/>
    </source>
</evidence>
<feature type="domain" description="FtsK gamma" evidence="2">
    <location>
        <begin position="146"/>
        <end position="212"/>
    </location>
</feature>
<dbReference type="InterPro" id="IPR050206">
    <property type="entry name" value="FtsK/SpoIIIE/SftA"/>
</dbReference>
<reference evidence="3" key="1">
    <citation type="submission" date="2019-08" db="EMBL/GenBank/DDBJ databases">
        <authorList>
            <person name="Kucharzyk K."/>
            <person name="Murdoch R.W."/>
            <person name="Higgins S."/>
            <person name="Loffler F."/>
        </authorList>
    </citation>
    <scope>NUCLEOTIDE SEQUENCE</scope>
</reference>
<proteinExistence type="predicted"/>
<feature type="region of interest" description="Disordered" evidence="1">
    <location>
        <begin position="94"/>
        <end position="125"/>
    </location>
</feature>
<dbReference type="AlphaFoldDB" id="A0A645EKE5"/>
<dbReference type="InterPro" id="IPR036388">
    <property type="entry name" value="WH-like_DNA-bd_sf"/>
</dbReference>
<gene>
    <name evidence="3" type="primary">spoIIIE_20</name>
    <name evidence="3" type="ORF">SDC9_148390</name>
</gene>